<dbReference type="PANTHER" id="PTHR37423:SF2">
    <property type="entry name" value="MEMBRANE-BOUND LYTIC MUREIN TRANSGLYCOSYLASE C"/>
    <property type="match status" value="1"/>
</dbReference>
<dbReference type="EMBL" id="FOJB01000001">
    <property type="protein sequence ID" value="SEW16785.1"/>
    <property type="molecule type" value="Genomic_DNA"/>
</dbReference>
<evidence type="ECO:0000256" key="2">
    <source>
        <dbReference type="ARBA" id="ARBA00009387"/>
    </source>
</evidence>
<keyword evidence="5" id="KW-1185">Reference proteome</keyword>
<dbReference type="InterPro" id="IPR023346">
    <property type="entry name" value="Lysozyme-like_dom_sf"/>
</dbReference>
<gene>
    <name evidence="4" type="ORF">SAMN05444851_1825</name>
</gene>
<feature type="domain" description="Transglycosylase SLT" evidence="3">
    <location>
        <begin position="142"/>
        <end position="236"/>
    </location>
</feature>
<dbReference type="InterPro" id="IPR008258">
    <property type="entry name" value="Transglycosylase_SLT_dom_1"/>
</dbReference>
<reference evidence="4 5" key="1">
    <citation type="submission" date="2016-10" db="EMBL/GenBank/DDBJ databases">
        <authorList>
            <person name="de Groot N.N."/>
        </authorList>
    </citation>
    <scope>NUCLEOTIDE SEQUENCE [LARGE SCALE GENOMIC DNA]</scope>
    <source>
        <strain evidence="4 5">DSM 29439</strain>
    </source>
</reference>
<organism evidence="4 5">
    <name type="scientific">Aliiroseovarius sediminilitoris</name>
    <dbReference type="NCBI Taxonomy" id="1173584"/>
    <lineage>
        <taxon>Bacteria</taxon>
        <taxon>Pseudomonadati</taxon>
        <taxon>Pseudomonadota</taxon>
        <taxon>Alphaproteobacteria</taxon>
        <taxon>Rhodobacterales</taxon>
        <taxon>Paracoccaceae</taxon>
        <taxon>Aliiroseovarius</taxon>
    </lineage>
</organism>
<dbReference type="Proteomes" id="UP000199650">
    <property type="component" value="Unassembled WGS sequence"/>
</dbReference>
<evidence type="ECO:0000256" key="1">
    <source>
        <dbReference type="ARBA" id="ARBA00007734"/>
    </source>
</evidence>
<evidence type="ECO:0000313" key="5">
    <source>
        <dbReference type="Proteomes" id="UP000199650"/>
    </source>
</evidence>
<dbReference type="Gene3D" id="1.10.530.10">
    <property type="match status" value="1"/>
</dbReference>
<accession>A0A1I0PR01</accession>
<comment type="similarity">
    <text evidence="1">Belongs to the transglycosylase Slt family.</text>
</comment>
<name>A0A1I0PR01_9RHOB</name>
<comment type="similarity">
    <text evidence="2">Belongs to the virb1 family.</text>
</comment>
<dbReference type="PANTHER" id="PTHR37423">
    <property type="entry name" value="SOLUBLE LYTIC MUREIN TRANSGLYCOSYLASE-RELATED"/>
    <property type="match status" value="1"/>
</dbReference>
<protein>
    <submittedName>
        <fullName evidence="4">Transglycosylase SLT domain-containing protein</fullName>
    </submittedName>
</protein>
<dbReference type="SUPFAM" id="SSF53955">
    <property type="entry name" value="Lysozyme-like"/>
    <property type="match status" value="1"/>
</dbReference>
<evidence type="ECO:0000259" key="3">
    <source>
        <dbReference type="Pfam" id="PF01464"/>
    </source>
</evidence>
<dbReference type="AlphaFoldDB" id="A0A1I0PR01"/>
<dbReference type="Pfam" id="PF01464">
    <property type="entry name" value="SLT"/>
    <property type="match status" value="1"/>
</dbReference>
<dbReference type="STRING" id="1173584.SAMN05444851_1825"/>
<proteinExistence type="inferred from homology"/>
<dbReference type="CDD" id="cd00254">
    <property type="entry name" value="LT-like"/>
    <property type="match status" value="1"/>
</dbReference>
<sequence>MKTEIPLTLPDWPVQNSGISKRVRAHLRKMPHPLPQKDEVAYIAPEDFQGTGMSRKKFLKTYGAVLGLVAGINSMGEAAFAENLFSSSGGRAAFASQTRVLDTRAAQQYAASTRLIPNKDAVPTYGIPSFNGKYKGEYLALAKAAALRHGIPQDLFLRLVQQESGWNPRARSHAGAIGLAQLMPFTARKLGVDPHNPAQNLEGGARYLRQQYDRFRSWKLALAAYNAGPEAVLKYSGVPPYKETRGYVRAILGS</sequence>
<evidence type="ECO:0000313" key="4">
    <source>
        <dbReference type="EMBL" id="SEW16785.1"/>
    </source>
</evidence>